<evidence type="ECO:0000256" key="5">
    <source>
        <dbReference type="ARBA" id="ARBA00023125"/>
    </source>
</evidence>
<comment type="similarity">
    <text evidence="7">Belongs to the transcriptional regulatory Rex family.</text>
</comment>
<feature type="DNA-binding region" description="H-T-H motif" evidence="7">
    <location>
        <begin position="52"/>
        <end position="91"/>
    </location>
</feature>
<keyword evidence="3 7" id="KW-0805">Transcription regulation</keyword>
<dbReference type="NCBIfam" id="NF003993">
    <property type="entry name" value="PRK05472.2-2"/>
    <property type="match status" value="1"/>
</dbReference>
<proteinExistence type="inferred from homology"/>
<feature type="region of interest" description="Disordered" evidence="8">
    <location>
        <begin position="1"/>
        <end position="23"/>
    </location>
</feature>
<dbReference type="PANTHER" id="PTHR35786">
    <property type="entry name" value="REDOX-SENSING TRANSCRIPTIONAL REPRESSOR REX"/>
    <property type="match status" value="1"/>
</dbReference>
<dbReference type="InterPro" id="IPR036291">
    <property type="entry name" value="NAD(P)-bd_dom_sf"/>
</dbReference>
<evidence type="ECO:0000256" key="4">
    <source>
        <dbReference type="ARBA" id="ARBA00023027"/>
    </source>
</evidence>
<dbReference type="InterPro" id="IPR022876">
    <property type="entry name" value="Tscrpt_rep_Rex"/>
</dbReference>
<dbReference type="PANTHER" id="PTHR35786:SF1">
    <property type="entry name" value="REDOX-SENSING TRANSCRIPTIONAL REPRESSOR REX 1"/>
    <property type="match status" value="1"/>
</dbReference>
<dbReference type="Proteomes" id="UP001595685">
    <property type="component" value="Unassembled WGS sequence"/>
</dbReference>
<dbReference type="Pfam" id="PF02629">
    <property type="entry name" value="CoA_binding"/>
    <property type="match status" value="1"/>
</dbReference>
<comment type="subcellular location">
    <subcellularLocation>
        <location evidence="7">Cytoplasm</location>
    </subcellularLocation>
</comment>
<keyword evidence="11" id="KW-1185">Reference proteome</keyword>
<keyword evidence="6 7" id="KW-0804">Transcription</keyword>
<organism evidence="10 11">
    <name type="scientific">Aquipuribacter hungaricus</name>
    <dbReference type="NCBI Taxonomy" id="545624"/>
    <lineage>
        <taxon>Bacteria</taxon>
        <taxon>Bacillati</taxon>
        <taxon>Actinomycetota</taxon>
        <taxon>Actinomycetes</taxon>
        <taxon>Micrococcales</taxon>
        <taxon>Intrasporangiaceae</taxon>
        <taxon>Aquipuribacter</taxon>
    </lineage>
</organism>
<reference evidence="11" key="1">
    <citation type="journal article" date="2019" name="Int. J. Syst. Evol. Microbiol.">
        <title>The Global Catalogue of Microorganisms (GCM) 10K type strain sequencing project: providing services to taxonomists for standard genome sequencing and annotation.</title>
        <authorList>
            <consortium name="The Broad Institute Genomics Platform"/>
            <consortium name="The Broad Institute Genome Sequencing Center for Infectious Disease"/>
            <person name="Wu L."/>
            <person name="Ma J."/>
        </authorList>
    </citation>
    <scope>NUCLEOTIDE SEQUENCE [LARGE SCALE GENOMIC DNA]</scope>
    <source>
        <strain evidence="11">NCAIM B.02333</strain>
    </source>
</reference>
<dbReference type="SMART" id="SM00881">
    <property type="entry name" value="CoA_binding"/>
    <property type="match status" value="1"/>
</dbReference>
<dbReference type="RefSeq" id="WP_340295702.1">
    <property type="nucleotide sequence ID" value="NZ_JBBEOI010000284.1"/>
</dbReference>
<dbReference type="Gene3D" id="3.40.50.720">
    <property type="entry name" value="NAD(P)-binding Rossmann-like Domain"/>
    <property type="match status" value="1"/>
</dbReference>
<feature type="domain" description="CoA-binding" evidence="9">
    <location>
        <begin position="115"/>
        <end position="216"/>
    </location>
</feature>
<dbReference type="NCBIfam" id="NF003989">
    <property type="entry name" value="PRK05472.1-3"/>
    <property type="match status" value="1"/>
</dbReference>
<feature type="binding site" evidence="7">
    <location>
        <begin position="126"/>
        <end position="131"/>
    </location>
    <ligand>
        <name>NAD(+)</name>
        <dbReference type="ChEBI" id="CHEBI:57540"/>
    </ligand>
</feature>
<keyword evidence="1 7" id="KW-0963">Cytoplasm</keyword>
<comment type="caution">
    <text evidence="10">The sequence shown here is derived from an EMBL/GenBank/DDBJ whole genome shotgun (WGS) entry which is preliminary data.</text>
</comment>
<protein>
    <recommendedName>
        <fullName evidence="7">Redox-sensing transcriptional repressor Rex</fullName>
    </recommendedName>
</protein>
<dbReference type="InterPro" id="IPR003781">
    <property type="entry name" value="CoA-bd"/>
</dbReference>
<accession>A0ABV7WHL6</accession>
<dbReference type="NCBIfam" id="NF003994">
    <property type="entry name" value="PRK05472.2-3"/>
    <property type="match status" value="1"/>
</dbReference>
<evidence type="ECO:0000313" key="11">
    <source>
        <dbReference type="Proteomes" id="UP001595685"/>
    </source>
</evidence>
<dbReference type="SUPFAM" id="SSF51735">
    <property type="entry name" value="NAD(P)-binding Rossmann-fold domains"/>
    <property type="match status" value="1"/>
</dbReference>
<dbReference type="SUPFAM" id="SSF46785">
    <property type="entry name" value="Winged helix' DNA-binding domain"/>
    <property type="match status" value="1"/>
</dbReference>
<dbReference type="InterPro" id="IPR009718">
    <property type="entry name" value="Rex_DNA-bd_C_dom"/>
</dbReference>
<evidence type="ECO:0000313" key="10">
    <source>
        <dbReference type="EMBL" id="MFC3689160.1"/>
    </source>
</evidence>
<dbReference type="NCBIfam" id="NF003996">
    <property type="entry name" value="PRK05472.2-5"/>
    <property type="match status" value="1"/>
</dbReference>
<comment type="function">
    <text evidence="7">Modulates transcription in response to changes in cellular NADH/NAD(+) redox state.</text>
</comment>
<keyword evidence="2 7" id="KW-0678">Repressor</keyword>
<evidence type="ECO:0000256" key="8">
    <source>
        <dbReference type="SAM" id="MobiDB-lite"/>
    </source>
</evidence>
<dbReference type="Pfam" id="PF06971">
    <property type="entry name" value="Put_DNA-bind_N"/>
    <property type="match status" value="1"/>
</dbReference>
<dbReference type="InterPro" id="IPR036388">
    <property type="entry name" value="WH-like_DNA-bd_sf"/>
</dbReference>
<dbReference type="NCBIfam" id="NF003995">
    <property type="entry name" value="PRK05472.2-4"/>
    <property type="match status" value="1"/>
</dbReference>
<evidence type="ECO:0000256" key="6">
    <source>
        <dbReference type="ARBA" id="ARBA00023163"/>
    </source>
</evidence>
<dbReference type="EMBL" id="JBHRWW010000008">
    <property type="protein sequence ID" value="MFC3689160.1"/>
    <property type="molecule type" value="Genomic_DNA"/>
</dbReference>
<evidence type="ECO:0000256" key="1">
    <source>
        <dbReference type="ARBA" id="ARBA00022490"/>
    </source>
</evidence>
<dbReference type="InterPro" id="IPR058236">
    <property type="entry name" value="Rex_actinobacterial-type"/>
</dbReference>
<evidence type="ECO:0000256" key="2">
    <source>
        <dbReference type="ARBA" id="ARBA00022491"/>
    </source>
</evidence>
<dbReference type="InterPro" id="IPR036390">
    <property type="entry name" value="WH_DNA-bd_sf"/>
</dbReference>
<keyword evidence="4 7" id="KW-0520">NAD</keyword>
<evidence type="ECO:0000259" key="9">
    <source>
        <dbReference type="SMART" id="SM00881"/>
    </source>
</evidence>
<name>A0ABV7WHL6_9MICO</name>
<gene>
    <name evidence="7" type="primary">rex</name>
    <name evidence="10" type="ORF">ACFOLH_12475</name>
</gene>
<dbReference type="NCBIfam" id="NF003992">
    <property type="entry name" value="PRK05472.2-1"/>
    <property type="match status" value="1"/>
</dbReference>
<dbReference type="HAMAP" id="MF_01131">
    <property type="entry name" value="Rex"/>
    <property type="match status" value="1"/>
</dbReference>
<evidence type="ECO:0000256" key="3">
    <source>
        <dbReference type="ARBA" id="ARBA00023015"/>
    </source>
</evidence>
<evidence type="ECO:0000256" key="7">
    <source>
        <dbReference type="HAMAP-Rule" id="MF_01131"/>
    </source>
</evidence>
<keyword evidence="5 7" id="KW-0238">DNA-binding</keyword>
<sequence length="264" mass="27366">MPLQRLRLPRTGSRTQVDAPGEVPADVAADVPAESTGARRGVPAATVGRLPLYLQALHALADDSITTVSSQELAELVHVSAAMLRKDLSQLGTYGTRGVGYDVPTLVHEMSAVLGLEHDWPVAIVGVGNLGRALAHYGGFSSRGLSIAALFDADPAVVGTEVNGHVVHAVDDLAELVPARGVRIAVVATPAAAAQQTADRLVAAGITSILCFAGAALRVPDGVTVRAVDLSSELQILGFHEQRTRSAVLGPLRPPARLTNGVSR</sequence>
<comment type="subunit">
    <text evidence="7">Homodimer.</text>
</comment>
<dbReference type="Gene3D" id="1.10.10.10">
    <property type="entry name" value="Winged helix-like DNA-binding domain superfamily/Winged helix DNA-binding domain"/>
    <property type="match status" value="1"/>
</dbReference>